<evidence type="ECO:0000256" key="8">
    <source>
        <dbReference type="SAM" id="Phobius"/>
    </source>
</evidence>
<comment type="subcellular location">
    <subcellularLocation>
        <location evidence="1">Membrane</location>
        <topology evidence="1">Multi-pass membrane protein</topology>
    </subcellularLocation>
</comment>
<feature type="transmembrane region" description="Helical" evidence="8">
    <location>
        <begin position="285"/>
        <end position="301"/>
    </location>
</feature>
<evidence type="ECO:0000313" key="10">
    <source>
        <dbReference type="Proteomes" id="UP000311919"/>
    </source>
</evidence>
<dbReference type="GO" id="GO:0005637">
    <property type="term" value="C:nuclear inner membrane"/>
    <property type="evidence" value="ECO:0007669"/>
    <property type="project" value="TreeGrafter"/>
</dbReference>
<organism evidence="9 10">
    <name type="scientific">Schistosoma japonicum</name>
    <name type="common">Blood fluke</name>
    <dbReference type="NCBI Taxonomy" id="6182"/>
    <lineage>
        <taxon>Eukaryota</taxon>
        <taxon>Metazoa</taxon>
        <taxon>Spiralia</taxon>
        <taxon>Lophotrochozoa</taxon>
        <taxon>Platyhelminthes</taxon>
        <taxon>Trematoda</taxon>
        <taxon>Digenea</taxon>
        <taxon>Strigeidida</taxon>
        <taxon>Schistosomatoidea</taxon>
        <taxon>Schistosomatidae</taxon>
        <taxon>Schistosoma</taxon>
    </lineage>
</organism>
<feature type="transmembrane region" description="Helical" evidence="8">
    <location>
        <begin position="372"/>
        <end position="389"/>
    </location>
</feature>
<proteinExistence type="inferred from homology"/>
<feature type="transmembrane region" description="Helical" evidence="8">
    <location>
        <begin position="631"/>
        <end position="651"/>
    </location>
</feature>
<evidence type="ECO:0000256" key="6">
    <source>
        <dbReference type="ARBA" id="ARBA00022989"/>
    </source>
</evidence>
<feature type="transmembrane region" description="Helical" evidence="8">
    <location>
        <begin position="575"/>
        <end position="592"/>
    </location>
</feature>
<evidence type="ECO:0000313" key="9">
    <source>
        <dbReference type="EMBL" id="TNN16580.1"/>
    </source>
</evidence>
<dbReference type="GO" id="GO:0000030">
    <property type="term" value="F:mannosyltransferase activity"/>
    <property type="evidence" value="ECO:0007669"/>
    <property type="project" value="TreeGrafter"/>
</dbReference>
<dbReference type="Proteomes" id="UP000311919">
    <property type="component" value="Unassembled WGS sequence"/>
</dbReference>
<reference evidence="9 10" key="1">
    <citation type="submission" date="2019-03" db="EMBL/GenBank/DDBJ databases">
        <title>An improved genome assembly of the fluke Schistosoma japonicum.</title>
        <authorList>
            <person name="Hu W."/>
            <person name="Luo F."/>
            <person name="Yin M."/>
            <person name="Mo X."/>
            <person name="Sun C."/>
            <person name="Wu Q."/>
            <person name="Zhu B."/>
            <person name="Xiang M."/>
            <person name="Wang J."/>
            <person name="Wang Y."/>
            <person name="Zhang T."/>
            <person name="Xu B."/>
            <person name="Zheng H."/>
            <person name="Feng Z."/>
        </authorList>
    </citation>
    <scope>NUCLEOTIDE SEQUENCE [LARGE SCALE GENOMIC DNA]</scope>
    <source>
        <strain evidence="9">HuSjv2</strain>
        <tissue evidence="9">Worms</tissue>
    </source>
</reference>
<keyword evidence="10" id="KW-1185">Reference proteome</keyword>
<dbReference type="Pfam" id="PF10034">
    <property type="entry name" value="Dpy19"/>
    <property type="match status" value="1"/>
</dbReference>
<feature type="transmembrane region" description="Helical" evidence="8">
    <location>
        <begin position="248"/>
        <end position="273"/>
    </location>
</feature>
<evidence type="ECO:0000256" key="7">
    <source>
        <dbReference type="ARBA" id="ARBA00023136"/>
    </source>
</evidence>
<dbReference type="PANTHER" id="PTHR31488:SF1">
    <property type="entry name" value="C-MANNOSYLTRANSFERASE DPY19L1"/>
    <property type="match status" value="1"/>
</dbReference>
<feature type="transmembrane region" description="Helical" evidence="8">
    <location>
        <begin position="481"/>
        <end position="507"/>
    </location>
</feature>
<feature type="transmembrane region" description="Helical" evidence="8">
    <location>
        <begin position="432"/>
        <end position="452"/>
    </location>
</feature>
<feature type="transmembrane region" description="Helical" evidence="8">
    <location>
        <begin position="349"/>
        <end position="366"/>
    </location>
</feature>
<evidence type="ECO:0000256" key="5">
    <source>
        <dbReference type="ARBA" id="ARBA00022692"/>
    </source>
</evidence>
<evidence type="ECO:0000256" key="1">
    <source>
        <dbReference type="ARBA" id="ARBA00004141"/>
    </source>
</evidence>
<evidence type="ECO:0000256" key="3">
    <source>
        <dbReference type="ARBA" id="ARBA00022676"/>
    </source>
</evidence>
<evidence type="ECO:0000256" key="2">
    <source>
        <dbReference type="ARBA" id="ARBA00008744"/>
    </source>
</evidence>
<keyword evidence="3 9" id="KW-0328">Glycosyltransferase</keyword>
<dbReference type="OrthoDB" id="6019623at2759"/>
<feature type="transmembrane region" description="Helical" evidence="8">
    <location>
        <begin position="401"/>
        <end position="426"/>
    </location>
</feature>
<feature type="transmembrane region" description="Helical" evidence="8">
    <location>
        <begin position="57"/>
        <end position="81"/>
    </location>
</feature>
<comment type="caution">
    <text evidence="9">The sequence shown here is derived from an EMBL/GenBank/DDBJ whole genome shotgun (WGS) entry which is preliminary data.</text>
</comment>
<keyword evidence="4 9" id="KW-0808">Transferase</keyword>
<sequence>MIYSRDLLLTWSLVSGPFLRVTVTMYHDARTSKCAHPAVYKNVLVRKPKTKKSREKFVWLNGTLHTTVFLIAVLAGVLHWYHVSSLHENDLFFSHLSNMERELTFRTEMGFYYSYFKQIILAPSFMEGFNSLLADTRTEYPPCLNVVNNTDVHKDIKCAKLNAIERFNVYPELLLAGIYRFLQSFGLIKRYCFQVKRDLPTNIIAMAIDPVVMKHSSQLKKLDAAPSNHLKINSNSIISCVGSGEPPYFYVNSVFILSGLILFGLTYSGWFIAKIGSLNESKMDFVLQLIGAFLPTLAYFSNHREATRVQWTPPLRESFAYPFFVLQQSFLLGFFGSNQLFASHRVKRLIYLLIYCILLLGFQLPWQFSQFALLTQIVSITCSFCLSLASNPPSSTQQKAVILNLLFIVREFIWIHLIVFSLSFLLQYGNRLLLQSGYLFLSLGSLFSVYMLQQMLNTYNPIINKPLEVPTIRSRTLNIPFIRFLCLPLMITCLCTTGLSFLFSIFLKYTFSNYEVSGSDNNNNDDGGHIWDLLKAKLSLFSNTTYKTFHTMLYICAPEFDFISWAALKQPMETGLLYGSMFACFIVSFKLIKDLFRYRHHYLLSTHVRTQPLSSDISSSYGYSCKILQNFVSLLVIIQMLIFTIMAVFIMRLKLFWTPQMCISLGILAQSTRWFEIFQALKSIASCLFYKASLNNNVCESEKKLKLQSSFYYYVICTTILVLFIAFMSGRGLENLKSEWSIQGSFSAYENEVLIGWFRSLPQKNEYPTSWIISGPMSLLGNLRLTLPASSPYPSTQIASTNDESGFAFTNHPHYENTILRYRTILAYGIYSRKPVHDVWHIYRHTLKTDFVIVETHTCPPRGGCSKPELFDLLDPHLIGRPALCESLMTTQILQAGQTPSILKPYFTVVYVEPYTGRFVLYVNKLT</sequence>
<name>A0A4Z2DK90_SCHJA</name>
<feature type="transmembrane region" description="Helical" evidence="8">
    <location>
        <begin position="321"/>
        <end position="342"/>
    </location>
</feature>
<keyword evidence="5 8" id="KW-0812">Transmembrane</keyword>
<keyword evidence="7 8" id="KW-0472">Membrane</keyword>
<dbReference type="EMBL" id="SKCS01000109">
    <property type="protein sequence ID" value="TNN16580.1"/>
    <property type="molecule type" value="Genomic_DNA"/>
</dbReference>
<dbReference type="STRING" id="6182.A0A4Z2DK90"/>
<dbReference type="AlphaFoldDB" id="A0A4Z2DK90"/>
<dbReference type="PANTHER" id="PTHR31488">
    <property type="entry name" value="DPY-19-LIKE 1, LIKE (H. SAPIENS)"/>
    <property type="match status" value="1"/>
</dbReference>
<keyword evidence="6 8" id="KW-1133">Transmembrane helix</keyword>
<dbReference type="InterPro" id="IPR018732">
    <property type="entry name" value="Dpy-19/Dpy-19-like"/>
</dbReference>
<comment type="similarity">
    <text evidence="2">Belongs to the dpy-19 family.</text>
</comment>
<evidence type="ECO:0000256" key="4">
    <source>
        <dbReference type="ARBA" id="ARBA00022679"/>
    </source>
</evidence>
<accession>A0A4Z2DK90</accession>
<protein>
    <submittedName>
        <fullName evidence="9">Putative C-mannosyltransferase DPY19L1 isoform 1</fullName>
    </submittedName>
</protein>
<feature type="transmembrane region" description="Helical" evidence="8">
    <location>
        <begin position="711"/>
        <end position="728"/>
    </location>
</feature>
<gene>
    <name evidence="9" type="ORF">EWB00_000253</name>
</gene>